<keyword evidence="1" id="KW-0479">Metal-binding</keyword>
<name>A0A7E4WCH6_PANRE</name>
<feature type="region of interest" description="Disordered" evidence="4">
    <location>
        <begin position="364"/>
        <end position="383"/>
    </location>
</feature>
<keyword evidence="2" id="KW-0863">Zinc-finger</keyword>
<evidence type="ECO:0000313" key="8">
    <source>
        <dbReference type="WBParaSite" id="Pan_g9553.t1"/>
    </source>
</evidence>
<dbReference type="InterPro" id="IPR013083">
    <property type="entry name" value="Znf_RING/FYVE/PHD"/>
</dbReference>
<feature type="transmembrane region" description="Helical" evidence="5">
    <location>
        <begin position="196"/>
        <end position="220"/>
    </location>
</feature>
<feature type="transmembrane region" description="Helical" evidence="5">
    <location>
        <begin position="161"/>
        <end position="181"/>
    </location>
</feature>
<evidence type="ECO:0000256" key="3">
    <source>
        <dbReference type="ARBA" id="ARBA00022833"/>
    </source>
</evidence>
<protein>
    <submittedName>
        <fullName evidence="8">RING-CH-type domain-containing protein</fullName>
    </submittedName>
</protein>
<proteinExistence type="predicted"/>
<evidence type="ECO:0000256" key="4">
    <source>
        <dbReference type="SAM" id="MobiDB-lite"/>
    </source>
</evidence>
<keyword evidence="3" id="KW-0862">Zinc</keyword>
<dbReference type="WBParaSite" id="Pan_g9553.t1">
    <property type="protein sequence ID" value="Pan_g9553.t1"/>
    <property type="gene ID" value="Pan_g9553"/>
</dbReference>
<evidence type="ECO:0000259" key="6">
    <source>
        <dbReference type="SMART" id="SM00744"/>
    </source>
</evidence>
<dbReference type="GO" id="GO:0008270">
    <property type="term" value="F:zinc ion binding"/>
    <property type="evidence" value="ECO:0007669"/>
    <property type="project" value="UniProtKB-KW"/>
</dbReference>
<evidence type="ECO:0000256" key="5">
    <source>
        <dbReference type="SAM" id="Phobius"/>
    </source>
</evidence>
<keyword evidence="5" id="KW-0812">Transmembrane</keyword>
<dbReference type="Proteomes" id="UP000492821">
    <property type="component" value="Unassembled WGS sequence"/>
</dbReference>
<organism evidence="7 8">
    <name type="scientific">Panagrellus redivivus</name>
    <name type="common">Microworm</name>
    <dbReference type="NCBI Taxonomy" id="6233"/>
    <lineage>
        <taxon>Eukaryota</taxon>
        <taxon>Metazoa</taxon>
        <taxon>Ecdysozoa</taxon>
        <taxon>Nematoda</taxon>
        <taxon>Chromadorea</taxon>
        <taxon>Rhabditida</taxon>
        <taxon>Tylenchina</taxon>
        <taxon>Panagrolaimomorpha</taxon>
        <taxon>Panagrolaimoidea</taxon>
        <taxon>Panagrolaimidae</taxon>
        <taxon>Panagrellus</taxon>
    </lineage>
</organism>
<reference evidence="8" key="2">
    <citation type="submission" date="2020-10" db="UniProtKB">
        <authorList>
            <consortium name="WormBaseParasite"/>
        </authorList>
    </citation>
    <scope>IDENTIFICATION</scope>
</reference>
<sequence length="383" mass="42825">MVSDAHLPLTTSHTVKTARCWFCHLVDIVPDERQSVAYPSGYVLYRACRCERYCHFRCLLRHKRIRKCPTCNDDFLGKSDAIQGRVHFEVCRICNLAEFMDGQGGTIDDKKLVRPCRCMSMAHHGCVAAVIDKQRACRVCGERTAYSTYGNFFHFTKQYPFYVGIPILVYAVILGLAAYFIRDLCMSGIGNMRESLVLAGATALFVISTIVFFYWIVYTASVRMPIFKKRYGHVSVYDYKIRGYTSLGNDSKTTSHLTTELSRGFSADSFKATSTPRRSPGSLTAQLVNLESPVLEEALRKSLMADTDDMEAGLKTPQDSDLDSIPLDVPSGSRTTPMVLFNHRMGSIQSFHSNQVATVILSETSDPPSSSLDIITQHASRPV</sequence>
<dbReference type="Gene3D" id="3.30.40.10">
    <property type="entry name" value="Zinc/RING finger domain, C3HC4 (zinc finger)"/>
    <property type="match status" value="1"/>
</dbReference>
<keyword evidence="5" id="KW-0472">Membrane</keyword>
<feature type="domain" description="RING-CH-type" evidence="6">
    <location>
        <begin position="90"/>
        <end position="141"/>
    </location>
</feature>
<reference evidence="7" key="1">
    <citation type="journal article" date="2013" name="Genetics">
        <title>The draft genome and transcriptome of Panagrellus redivivus are shaped by the harsh demands of a free-living lifestyle.</title>
        <authorList>
            <person name="Srinivasan J."/>
            <person name="Dillman A.R."/>
            <person name="Macchietto M.G."/>
            <person name="Heikkinen L."/>
            <person name="Lakso M."/>
            <person name="Fracchia K.M."/>
            <person name="Antoshechkin I."/>
            <person name="Mortazavi A."/>
            <person name="Wong G."/>
            <person name="Sternberg P.W."/>
        </authorList>
    </citation>
    <scope>NUCLEOTIDE SEQUENCE [LARGE SCALE GENOMIC DNA]</scope>
    <source>
        <strain evidence="7">MT8872</strain>
    </source>
</reference>
<accession>A0A7E4WCH6</accession>
<dbReference type="AlphaFoldDB" id="A0A7E4WCH6"/>
<dbReference type="SMART" id="SM00744">
    <property type="entry name" value="RINGv"/>
    <property type="match status" value="1"/>
</dbReference>
<evidence type="ECO:0000256" key="1">
    <source>
        <dbReference type="ARBA" id="ARBA00022723"/>
    </source>
</evidence>
<evidence type="ECO:0000256" key="2">
    <source>
        <dbReference type="ARBA" id="ARBA00022771"/>
    </source>
</evidence>
<keyword evidence="7" id="KW-1185">Reference proteome</keyword>
<dbReference type="InterPro" id="IPR011016">
    <property type="entry name" value="Znf_RING-CH"/>
</dbReference>
<keyword evidence="5" id="KW-1133">Transmembrane helix</keyword>
<evidence type="ECO:0000313" key="7">
    <source>
        <dbReference type="Proteomes" id="UP000492821"/>
    </source>
</evidence>